<gene>
    <name evidence="1" type="ORF">PENSUB_69</name>
</gene>
<comment type="caution">
    <text evidence="1">The sequence shown here is derived from an EMBL/GenBank/DDBJ whole genome shotgun (WGS) entry which is preliminary data.</text>
</comment>
<dbReference type="OrthoDB" id="10456570at2759"/>
<proteinExistence type="predicted"/>
<evidence type="ECO:0000313" key="1">
    <source>
        <dbReference type="EMBL" id="OKP14217.1"/>
    </source>
</evidence>
<dbReference type="Proteomes" id="UP000186955">
    <property type="component" value="Unassembled WGS sequence"/>
</dbReference>
<organism evidence="1 2">
    <name type="scientific">Penicillium subrubescens</name>
    <dbReference type="NCBI Taxonomy" id="1316194"/>
    <lineage>
        <taxon>Eukaryota</taxon>
        <taxon>Fungi</taxon>
        <taxon>Dikarya</taxon>
        <taxon>Ascomycota</taxon>
        <taxon>Pezizomycotina</taxon>
        <taxon>Eurotiomycetes</taxon>
        <taxon>Eurotiomycetidae</taxon>
        <taxon>Eurotiales</taxon>
        <taxon>Aspergillaceae</taxon>
        <taxon>Penicillium</taxon>
    </lineage>
</organism>
<accession>A0A1Q5UP06</accession>
<sequence>MDNLPRSEEDLAVDAILFLELRKRIIQDLDQHRANFRLIWPHCDPKQEAINQIRLNLHTQIENLGEMLRVSPLPFGERLYKCTGKRHNAIVKCLNAVMNLTGLDGSARECEMALNFISQRIGGFRIIGVCDETADEMDRQARELWNQYGAGKKYGSMMPMTYFKIDEFNHIIPGMYFTDIFCTCPWCRG</sequence>
<reference evidence="1 2" key="1">
    <citation type="submission" date="2016-10" db="EMBL/GenBank/DDBJ databases">
        <title>Genome sequence of the ascomycete fungus Penicillium subrubescens.</title>
        <authorList>
            <person name="De Vries R.P."/>
            <person name="Peng M."/>
            <person name="Dilokpimol A."/>
            <person name="Hilden K."/>
            <person name="Makela M.R."/>
            <person name="Grigoriev I."/>
            <person name="Riley R."/>
            <person name="Granchi Z."/>
        </authorList>
    </citation>
    <scope>NUCLEOTIDE SEQUENCE [LARGE SCALE GENOMIC DNA]</scope>
    <source>
        <strain evidence="1 2">CBS 132785</strain>
    </source>
</reference>
<protein>
    <submittedName>
        <fullName evidence="1">Uncharacterized protein</fullName>
    </submittedName>
</protein>
<dbReference type="EMBL" id="MNBE01000105">
    <property type="protein sequence ID" value="OKP14217.1"/>
    <property type="molecule type" value="Genomic_DNA"/>
</dbReference>
<name>A0A1Q5UP06_9EURO</name>
<keyword evidence="2" id="KW-1185">Reference proteome</keyword>
<evidence type="ECO:0000313" key="2">
    <source>
        <dbReference type="Proteomes" id="UP000186955"/>
    </source>
</evidence>
<dbReference type="AlphaFoldDB" id="A0A1Q5UP06"/>